<feature type="transmembrane region" description="Helical" evidence="1">
    <location>
        <begin position="12"/>
        <end position="31"/>
    </location>
</feature>
<reference evidence="4" key="1">
    <citation type="submission" date="2016-09" db="EMBL/GenBank/DDBJ databases">
        <authorList>
            <person name="Koehorst J."/>
        </authorList>
    </citation>
    <scope>NUCLEOTIDE SEQUENCE [LARGE SCALE GENOMIC DNA]</scope>
</reference>
<accession>A0A1C7PD21</accession>
<evidence type="ECO:0000256" key="1">
    <source>
        <dbReference type="SAM" id="Phobius"/>
    </source>
</evidence>
<feature type="transmembrane region" description="Helical" evidence="1">
    <location>
        <begin position="339"/>
        <end position="358"/>
    </location>
</feature>
<dbReference type="Proteomes" id="UP000176204">
    <property type="component" value="Chromosome I"/>
</dbReference>
<keyword evidence="1" id="KW-1133">Transmembrane helix</keyword>
<organism evidence="3 4">
    <name type="scientific">Akkermansia glycaniphila</name>
    <dbReference type="NCBI Taxonomy" id="1679444"/>
    <lineage>
        <taxon>Bacteria</taxon>
        <taxon>Pseudomonadati</taxon>
        <taxon>Verrucomicrobiota</taxon>
        <taxon>Verrucomicrobiia</taxon>
        <taxon>Verrucomicrobiales</taxon>
        <taxon>Akkermansiaceae</taxon>
        <taxon>Akkermansia</taxon>
    </lineage>
</organism>
<dbReference type="InterPro" id="IPR007349">
    <property type="entry name" value="DUF418"/>
</dbReference>
<dbReference type="PANTHER" id="PTHR30590">
    <property type="entry name" value="INNER MEMBRANE PROTEIN"/>
    <property type="match status" value="1"/>
</dbReference>
<feature type="transmembrane region" description="Helical" evidence="1">
    <location>
        <begin position="202"/>
        <end position="223"/>
    </location>
</feature>
<feature type="transmembrane region" description="Helical" evidence="1">
    <location>
        <begin position="136"/>
        <end position="158"/>
    </location>
</feature>
<evidence type="ECO:0000313" key="3">
    <source>
        <dbReference type="EMBL" id="SEH91055.1"/>
    </source>
</evidence>
<sequence length="396" mass="45292">MSPANNRIQIIDSLRGFALFGLFIVHALEHFDFNMYPNGEPSWLATLNGHIYETVFFLFAGKAYAIFSLMFGLSFFIQMDRQAQKGNDFTLRFGWRLLILLGFGYIHGLFYCGDVLTVFAILGLSLLFLYRMPTKWLLALSAACMLQIPFITQFFHSVSDPSFQLPQSRMIDLFIGGAQVYSTGSFLDVVQYNSWSGQLAKWLFYIDYGRTWQIVALFIWGMLLGRTRFFEHYERHLPLCRKIIVISLLAFAALFEFNRLIPDFGLSEASATIATKIVTSYANIAFTLVLISGFILLYAGKHWQPALNRLAPVGKMSLTCYTSQSIIGTLAFYHYGLGMYAHLGVALSLVYGILFFGLQMALAPVWLRHFSYGPLEWLWRCLTFTTFNVPFRKRQP</sequence>
<name>A0A1C7PD21_9BACT</name>
<dbReference type="PATRIC" id="fig|1679444.3.peg.2473"/>
<feature type="transmembrane region" description="Helical" evidence="1">
    <location>
        <begin position="51"/>
        <end position="76"/>
    </location>
</feature>
<proteinExistence type="predicted"/>
<dbReference type="AlphaFoldDB" id="A0A1C7PD21"/>
<keyword evidence="1" id="KW-0812">Transmembrane</keyword>
<dbReference type="OrthoDB" id="9807744at2"/>
<feature type="domain" description="DUF418" evidence="2">
    <location>
        <begin position="224"/>
        <end position="384"/>
    </location>
</feature>
<dbReference type="Pfam" id="PF04235">
    <property type="entry name" value="DUF418"/>
    <property type="match status" value="1"/>
</dbReference>
<dbReference type="KEGG" id="agl:PYTT_1638"/>
<dbReference type="InterPro" id="IPR052529">
    <property type="entry name" value="Bact_Transport_Assoc"/>
</dbReference>
<keyword evidence="1" id="KW-0472">Membrane</keyword>
<dbReference type="EMBL" id="LT629973">
    <property type="protein sequence ID" value="SEH91055.1"/>
    <property type="molecule type" value="Genomic_DNA"/>
</dbReference>
<gene>
    <name evidence="3" type="ORF">PYTT_1638</name>
</gene>
<feature type="transmembrane region" description="Helical" evidence="1">
    <location>
        <begin position="281"/>
        <end position="300"/>
    </location>
</feature>
<feature type="transmembrane region" description="Helical" evidence="1">
    <location>
        <begin position="243"/>
        <end position="261"/>
    </location>
</feature>
<dbReference type="RefSeq" id="WP_067774510.1">
    <property type="nucleotide sequence ID" value="NZ_LIGX01000018.1"/>
</dbReference>
<evidence type="ECO:0000313" key="4">
    <source>
        <dbReference type="Proteomes" id="UP000176204"/>
    </source>
</evidence>
<feature type="transmembrane region" description="Helical" evidence="1">
    <location>
        <begin position="97"/>
        <end position="130"/>
    </location>
</feature>
<evidence type="ECO:0000259" key="2">
    <source>
        <dbReference type="Pfam" id="PF04235"/>
    </source>
</evidence>
<keyword evidence="4" id="KW-1185">Reference proteome</keyword>
<protein>
    <recommendedName>
        <fullName evidence="2">DUF418 domain-containing protein</fullName>
    </recommendedName>
</protein>
<dbReference type="PANTHER" id="PTHR30590:SF2">
    <property type="entry name" value="INNER MEMBRANE PROTEIN"/>
    <property type="match status" value="1"/>
</dbReference>
<dbReference type="STRING" id="1679444.PYTT_1638"/>